<feature type="region of interest" description="Disordered" evidence="1">
    <location>
        <begin position="19"/>
        <end position="66"/>
    </location>
</feature>
<protein>
    <submittedName>
        <fullName evidence="4">Uncharacterized protein</fullName>
    </submittedName>
</protein>
<accession>A0A8S2QDJ4</accession>
<dbReference type="Proteomes" id="UP000676336">
    <property type="component" value="Unassembled WGS sequence"/>
</dbReference>
<dbReference type="Proteomes" id="UP000681967">
    <property type="component" value="Unassembled WGS sequence"/>
</dbReference>
<comment type="caution">
    <text evidence="4">The sequence shown here is derived from an EMBL/GenBank/DDBJ whole genome shotgun (WGS) entry which is preliminary data.</text>
</comment>
<evidence type="ECO:0000313" key="3">
    <source>
        <dbReference type="EMBL" id="CAF4103319.1"/>
    </source>
</evidence>
<dbReference type="Proteomes" id="UP000681720">
    <property type="component" value="Unassembled WGS sequence"/>
</dbReference>
<evidence type="ECO:0000313" key="5">
    <source>
        <dbReference type="Proteomes" id="UP000681967"/>
    </source>
</evidence>
<reference evidence="4" key="1">
    <citation type="submission" date="2021-02" db="EMBL/GenBank/DDBJ databases">
        <authorList>
            <person name="Nowell W R."/>
        </authorList>
    </citation>
    <scope>NUCLEOTIDE SEQUENCE</scope>
</reference>
<dbReference type="EMBL" id="CAJOBI010004291">
    <property type="protein sequence ID" value="CAF3997134.1"/>
    <property type="molecule type" value="Genomic_DNA"/>
</dbReference>
<dbReference type="AlphaFoldDB" id="A0A8S2QDJ4"/>
<evidence type="ECO:0000313" key="4">
    <source>
        <dbReference type="EMBL" id="CAF4104025.1"/>
    </source>
</evidence>
<dbReference type="EMBL" id="CAJOBH010008125">
    <property type="protein sequence ID" value="CAF4104025.1"/>
    <property type="molecule type" value="Genomic_DNA"/>
</dbReference>
<sequence length="104" mass="11123">MTSITASSKVLIGHPTFSRSIESHGSAHSADTNYNGWRGEGVVANEDIGTQTDNSGGGGSVTSGGKALLNDLKRRKEDAILDISLESMKYNGDDVSLTKFHYYQ</sequence>
<organism evidence="4 5">
    <name type="scientific">Rotaria magnacalcarata</name>
    <dbReference type="NCBI Taxonomy" id="392030"/>
    <lineage>
        <taxon>Eukaryota</taxon>
        <taxon>Metazoa</taxon>
        <taxon>Spiralia</taxon>
        <taxon>Gnathifera</taxon>
        <taxon>Rotifera</taxon>
        <taxon>Eurotatoria</taxon>
        <taxon>Bdelloidea</taxon>
        <taxon>Philodinida</taxon>
        <taxon>Philodinidae</taxon>
        <taxon>Rotaria</taxon>
    </lineage>
</organism>
<proteinExistence type="predicted"/>
<dbReference type="EMBL" id="CAJOBJ010008102">
    <property type="protein sequence ID" value="CAF4103319.1"/>
    <property type="molecule type" value="Genomic_DNA"/>
</dbReference>
<evidence type="ECO:0000256" key="1">
    <source>
        <dbReference type="SAM" id="MobiDB-lite"/>
    </source>
</evidence>
<evidence type="ECO:0000313" key="2">
    <source>
        <dbReference type="EMBL" id="CAF3997134.1"/>
    </source>
</evidence>
<gene>
    <name evidence="4" type="ORF">BYL167_LOCUS19261</name>
    <name evidence="3" type="ORF">GIL414_LOCUS17209</name>
    <name evidence="2" type="ORF">SMN809_LOCUS11727</name>
</gene>
<name>A0A8S2QDJ4_9BILA</name>